<sequence length="212" mass="23476">MTKTNSISSIVFLRSDDDINSLGDLTKIIDCHNGLANVNQIHGRTKCTALIAAAEGIFKPAVEELLKRGADGNFQSPLYALRTGATALIHAARTGYADIVKTLMTYRSMNGKCAINRGETALFLAVKEQHIEVVRILLDVGADTAFDYMVDDDSAQDDFQVIQYRTIIEVAETGTSLSNDIAEVLLEYPILLIVYTIFYLTLWEMDSNKFNK</sequence>
<evidence type="ECO:0000256" key="2">
    <source>
        <dbReference type="ARBA" id="ARBA00023043"/>
    </source>
</evidence>
<dbReference type="EMBL" id="CAADRA010006395">
    <property type="protein sequence ID" value="VFT94812.1"/>
    <property type="molecule type" value="Genomic_DNA"/>
</dbReference>
<dbReference type="InterPro" id="IPR002110">
    <property type="entry name" value="Ankyrin_rpt"/>
</dbReference>
<evidence type="ECO:0000256" key="3">
    <source>
        <dbReference type="PROSITE-ProRule" id="PRU00023"/>
    </source>
</evidence>
<dbReference type="OrthoDB" id="194358at2759"/>
<evidence type="ECO:0000256" key="4">
    <source>
        <dbReference type="SAM" id="Phobius"/>
    </source>
</evidence>
<dbReference type="PANTHER" id="PTHR24198">
    <property type="entry name" value="ANKYRIN REPEAT AND PROTEIN KINASE DOMAIN-CONTAINING PROTEIN"/>
    <property type="match status" value="1"/>
</dbReference>
<keyword evidence="4" id="KW-0472">Membrane</keyword>
<evidence type="ECO:0000313" key="5">
    <source>
        <dbReference type="EMBL" id="KAF0690524.1"/>
    </source>
</evidence>
<keyword evidence="4" id="KW-1133">Transmembrane helix</keyword>
<dbReference type="PANTHER" id="PTHR24198:SF165">
    <property type="entry name" value="ANKYRIN REPEAT-CONTAINING PROTEIN-RELATED"/>
    <property type="match status" value="1"/>
</dbReference>
<name>A0A485LAR0_9STRA</name>
<feature type="transmembrane region" description="Helical" evidence="4">
    <location>
        <begin position="185"/>
        <end position="203"/>
    </location>
</feature>
<protein>
    <submittedName>
        <fullName evidence="6">Aste57867_18073 protein</fullName>
    </submittedName>
</protein>
<dbReference type="Gene3D" id="1.25.40.20">
    <property type="entry name" value="Ankyrin repeat-containing domain"/>
    <property type="match status" value="1"/>
</dbReference>
<dbReference type="InterPro" id="IPR036770">
    <property type="entry name" value="Ankyrin_rpt-contain_sf"/>
</dbReference>
<accession>A0A485LAR0</accession>
<reference evidence="5" key="2">
    <citation type="submission" date="2019-06" db="EMBL/GenBank/DDBJ databases">
        <title>Genomics analysis of Aphanomyces spp. identifies a new class of oomycete effector associated with host adaptation.</title>
        <authorList>
            <person name="Gaulin E."/>
        </authorList>
    </citation>
    <scope>NUCLEOTIDE SEQUENCE</scope>
    <source>
        <strain evidence="5">CBS 578.67</strain>
    </source>
</reference>
<dbReference type="SMART" id="SM00248">
    <property type="entry name" value="ANK"/>
    <property type="match status" value="3"/>
</dbReference>
<dbReference type="SUPFAM" id="SSF48403">
    <property type="entry name" value="Ankyrin repeat"/>
    <property type="match status" value="1"/>
</dbReference>
<dbReference type="PROSITE" id="PS50088">
    <property type="entry name" value="ANK_REPEAT"/>
    <property type="match status" value="1"/>
</dbReference>
<evidence type="ECO:0000313" key="6">
    <source>
        <dbReference type="EMBL" id="VFT94812.1"/>
    </source>
</evidence>
<dbReference type="GO" id="GO:0005737">
    <property type="term" value="C:cytoplasm"/>
    <property type="evidence" value="ECO:0007669"/>
    <property type="project" value="TreeGrafter"/>
</dbReference>
<evidence type="ECO:0000256" key="1">
    <source>
        <dbReference type="ARBA" id="ARBA00022737"/>
    </source>
</evidence>
<dbReference type="EMBL" id="VJMH01006374">
    <property type="protein sequence ID" value="KAF0690524.1"/>
    <property type="molecule type" value="Genomic_DNA"/>
</dbReference>
<reference evidence="6 7" key="1">
    <citation type="submission" date="2019-03" db="EMBL/GenBank/DDBJ databases">
        <authorList>
            <person name="Gaulin E."/>
            <person name="Dumas B."/>
        </authorList>
    </citation>
    <scope>NUCLEOTIDE SEQUENCE [LARGE SCALE GENOMIC DNA]</scope>
    <source>
        <strain evidence="6">CBS 568.67</strain>
    </source>
</reference>
<keyword evidence="1" id="KW-0677">Repeat</keyword>
<keyword evidence="4" id="KW-0812">Transmembrane</keyword>
<evidence type="ECO:0000313" key="7">
    <source>
        <dbReference type="Proteomes" id="UP000332933"/>
    </source>
</evidence>
<keyword evidence="7" id="KW-1185">Reference proteome</keyword>
<dbReference type="AlphaFoldDB" id="A0A485LAR0"/>
<proteinExistence type="predicted"/>
<dbReference type="Proteomes" id="UP000332933">
    <property type="component" value="Unassembled WGS sequence"/>
</dbReference>
<gene>
    <name evidence="6" type="primary">Aste57867_18073</name>
    <name evidence="5" type="ORF">As57867_018011</name>
    <name evidence="6" type="ORF">ASTE57867_18073</name>
</gene>
<feature type="repeat" description="ANK" evidence="3">
    <location>
        <begin position="117"/>
        <end position="143"/>
    </location>
</feature>
<dbReference type="PROSITE" id="PS50297">
    <property type="entry name" value="ANK_REP_REGION"/>
    <property type="match status" value="1"/>
</dbReference>
<dbReference type="Pfam" id="PF12796">
    <property type="entry name" value="Ank_2"/>
    <property type="match status" value="1"/>
</dbReference>
<organism evidence="6 7">
    <name type="scientific">Aphanomyces stellatus</name>
    <dbReference type="NCBI Taxonomy" id="120398"/>
    <lineage>
        <taxon>Eukaryota</taxon>
        <taxon>Sar</taxon>
        <taxon>Stramenopiles</taxon>
        <taxon>Oomycota</taxon>
        <taxon>Saprolegniomycetes</taxon>
        <taxon>Saprolegniales</taxon>
        <taxon>Verrucalvaceae</taxon>
        <taxon>Aphanomyces</taxon>
    </lineage>
</organism>
<keyword evidence="2 3" id="KW-0040">ANK repeat</keyword>